<evidence type="ECO:0000313" key="2">
    <source>
        <dbReference type="Proteomes" id="UP001055013"/>
    </source>
</evidence>
<comment type="caution">
    <text evidence="1">The sequence shown here is derived from an EMBL/GenBank/DDBJ whole genome shotgun (WGS) entry which is preliminary data.</text>
</comment>
<protein>
    <submittedName>
        <fullName evidence="1">Uncharacterized protein</fullName>
    </submittedName>
</protein>
<name>A0ACB5R656_9BURK</name>
<sequence length="58" mass="6216">MTDVLKVFGSSKDGWALAFWFASVNSYLGGARPLDVLQSHPKRVIEAAEAEVEGVAHG</sequence>
<accession>A0ACB5R656</accession>
<keyword evidence="2" id="KW-1185">Reference proteome</keyword>
<proteinExistence type="predicted"/>
<reference evidence="1" key="1">
    <citation type="submission" date="2021-09" db="EMBL/GenBank/DDBJ databases">
        <title>Isolation and characterization of 3-chlorobenzoate degrading bacteria from soils in Shizuoka.</title>
        <authorList>
            <person name="Ifat A."/>
            <person name="Ogawa N."/>
            <person name="Kimbara K."/>
            <person name="Moriuchi R."/>
            <person name="Dohra H."/>
            <person name="Shintani M."/>
        </authorList>
    </citation>
    <scope>NUCLEOTIDE SEQUENCE</scope>
    <source>
        <strain evidence="1">19CS2-2</strain>
    </source>
</reference>
<evidence type="ECO:0000313" key="1">
    <source>
        <dbReference type="EMBL" id="GJH22677.1"/>
    </source>
</evidence>
<dbReference type="EMBL" id="BPUR01000047">
    <property type="protein sequence ID" value="GJH22677.1"/>
    <property type="molecule type" value="Genomic_DNA"/>
</dbReference>
<gene>
    <name evidence="1" type="ORF">CBA19CS22_39065</name>
</gene>
<dbReference type="Proteomes" id="UP001055013">
    <property type="component" value="Unassembled WGS sequence"/>
</dbReference>
<organism evidence="1 2">
    <name type="scientific">Caballeronia novacaledonica</name>
    <dbReference type="NCBI Taxonomy" id="1544861"/>
    <lineage>
        <taxon>Bacteria</taxon>
        <taxon>Pseudomonadati</taxon>
        <taxon>Pseudomonadota</taxon>
        <taxon>Betaproteobacteria</taxon>
        <taxon>Burkholderiales</taxon>
        <taxon>Burkholderiaceae</taxon>
        <taxon>Caballeronia</taxon>
    </lineage>
</organism>